<dbReference type="Proteomes" id="UP001501461">
    <property type="component" value="Unassembled WGS sequence"/>
</dbReference>
<reference evidence="2" key="1">
    <citation type="journal article" date="2019" name="Int. J. Syst. Evol. Microbiol.">
        <title>The Global Catalogue of Microorganisms (GCM) 10K type strain sequencing project: providing services to taxonomists for standard genome sequencing and annotation.</title>
        <authorList>
            <consortium name="The Broad Institute Genomics Platform"/>
            <consortium name="The Broad Institute Genome Sequencing Center for Infectious Disease"/>
            <person name="Wu L."/>
            <person name="Ma J."/>
        </authorList>
    </citation>
    <scope>NUCLEOTIDE SEQUENCE [LARGE SCALE GENOMIC DNA]</scope>
    <source>
        <strain evidence="2">JCM 13595</strain>
    </source>
</reference>
<proteinExistence type="predicted"/>
<keyword evidence="2" id="KW-1185">Reference proteome</keyword>
<evidence type="ECO:0000313" key="1">
    <source>
        <dbReference type="EMBL" id="GAA2027549.1"/>
    </source>
</evidence>
<dbReference type="EMBL" id="BAAAMN010000008">
    <property type="protein sequence ID" value="GAA2027549.1"/>
    <property type="molecule type" value="Genomic_DNA"/>
</dbReference>
<sequence length="171" mass="18643">MEVRDPETLLKHWAERYSGAAGQEFGWYSVAPIVEQTLKAAEVATLLEVGPLVSGDVAADRIAPWKLPTRGRLYTDGPIDLAGDGFVPAPLHDATLVICVPRDPTLWKSTAVGNFPVCDDVTVADPAVVYWDVRNSNDIDSLEAANHLASLVTGHFYDSLDQNQNNGTERR</sequence>
<comment type="caution">
    <text evidence="1">The sequence shown here is derived from an EMBL/GenBank/DDBJ whole genome shotgun (WGS) entry which is preliminary data.</text>
</comment>
<organism evidence="1 2">
    <name type="scientific">Yaniella flava</name>
    <dbReference type="NCBI Taxonomy" id="287930"/>
    <lineage>
        <taxon>Bacteria</taxon>
        <taxon>Bacillati</taxon>
        <taxon>Actinomycetota</taxon>
        <taxon>Actinomycetes</taxon>
        <taxon>Micrococcales</taxon>
        <taxon>Micrococcaceae</taxon>
        <taxon>Yaniella</taxon>
    </lineage>
</organism>
<name>A0ABP5FIZ1_9MICC</name>
<evidence type="ECO:0000313" key="2">
    <source>
        <dbReference type="Proteomes" id="UP001501461"/>
    </source>
</evidence>
<accession>A0ABP5FIZ1</accession>
<protein>
    <submittedName>
        <fullName evidence="1">Uncharacterized protein</fullName>
    </submittedName>
</protein>
<gene>
    <name evidence="1" type="ORF">GCM10009720_04090</name>
</gene>